<comment type="function">
    <text evidence="7">Transfers the glycosyl residue from UDP-Glc to the non-reducing end of alpha-1,4-glucan.</text>
</comment>
<evidence type="ECO:0000256" key="6">
    <source>
        <dbReference type="ARBA" id="ARBA00047345"/>
    </source>
</evidence>
<protein>
    <recommendedName>
        <fullName evidence="7">Glycogen [starch] synthase</fullName>
        <ecNumber evidence="7">2.4.1.11</ecNumber>
    </recommendedName>
</protein>
<dbReference type="GO" id="GO:0005978">
    <property type="term" value="P:glycogen biosynthetic process"/>
    <property type="evidence" value="ECO:0007669"/>
    <property type="project" value="UniProtKB-UniPathway"/>
</dbReference>
<evidence type="ECO:0000313" key="9">
    <source>
        <dbReference type="Proteomes" id="UP000095283"/>
    </source>
</evidence>
<evidence type="ECO:0000256" key="8">
    <source>
        <dbReference type="SAM" id="Phobius"/>
    </source>
</evidence>
<comment type="catalytic activity">
    <reaction evidence="6">
        <text>[(1-&gt;4)-alpha-D-glucosyl](n) + UDP-alpha-D-glucose = [(1-&gt;4)-alpha-D-glucosyl](n+1) + UDP + H(+)</text>
        <dbReference type="Rhea" id="RHEA:18549"/>
        <dbReference type="Rhea" id="RHEA-COMP:9584"/>
        <dbReference type="Rhea" id="RHEA-COMP:9587"/>
        <dbReference type="ChEBI" id="CHEBI:15378"/>
        <dbReference type="ChEBI" id="CHEBI:15444"/>
        <dbReference type="ChEBI" id="CHEBI:58223"/>
        <dbReference type="ChEBI" id="CHEBI:58885"/>
        <dbReference type="EC" id="2.4.1.11"/>
    </reaction>
    <physiologicalReaction direction="left-to-right" evidence="6">
        <dbReference type="Rhea" id="RHEA:18550"/>
    </physiologicalReaction>
</comment>
<keyword evidence="4 7" id="KW-0808">Transferase</keyword>
<comment type="similarity">
    <text evidence="2 7">Belongs to the glycosyltransferase 3 family.</text>
</comment>
<dbReference type="InterPro" id="IPR008631">
    <property type="entry name" value="Glycogen_synth"/>
</dbReference>
<dbReference type="UniPathway" id="UPA00164"/>
<keyword evidence="5 7" id="KW-0320">Glycogen biosynthesis</keyword>
<comment type="pathway">
    <text evidence="1 7">Glycan biosynthesis; glycogen biosynthesis.</text>
</comment>
<accession>A0A1I7X7U6</accession>
<dbReference type="Gene3D" id="3.40.50.2000">
    <property type="entry name" value="Glycogen Phosphorylase B"/>
    <property type="match status" value="1"/>
</dbReference>
<evidence type="ECO:0000256" key="1">
    <source>
        <dbReference type="ARBA" id="ARBA00004964"/>
    </source>
</evidence>
<evidence type="ECO:0000256" key="4">
    <source>
        <dbReference type="ARBA" id="ARBA00022679"/>
    </source>
</evidence>
<dbReference type="PANTHER" id="PTHR10176">
    <property type="entry name" value="GLYCOGEN SYNTHASE"/>
    <property type="match status" value="1"/>
</dbReference>
<keyword evidence="8" id="KW-1133">Transmembrane helix</keyword>
<dbReference type="GO" id="GO:0005737">
    <property type="term" value="C:cytoplasm"/>
    <property type="evidence" value="ECO:0007669"/>
    <property type="project" value="TreeGrafter"/>
</dbReference>
<dbReference type="GO" id="GO:0004373">
    <property type="term" value="F:alpha-1,4-glucan glucosyltransferase (UDP-glucose donor) activity"/>
    <property type="evidence" value="ECO:0007669"/>
    <property type="project" value="UniProtKB-EC"/>
</dbReference>
<evidence type="ECO:0000256" key="7">
    <source>
        <dbReference type="RuleBase" id="RU363104"/>
    </source>
</evidence>
<name>A0A1I7X7U6_HETBA</name>
<evidence type="ECO:0000256" key="2">
    <source>
        <dbReference type="ARBA" id="ARBA00010686"/>
    </source>
</evidence>
<reference evidence="10" key="1">
    <citation type="submission" date="2016-11" db="UniProtKB">
        <authorList>
            <consortium name="WormBaseParasite"/>
        </authorList>
    </citation>
    <scope>IDENTIFICATION</scope>
</reference>
<keyword evidence="8" id="KW-0472">Membrane</keyword>
<keyword evidence="9" id="KW-1185">Reference proteome</keyword>
<evidence type="ECO:0000256" key="3">
    <source>
        <dbReference type="ARBA" id="ARBA00022676"/>
    </source>
</evidence>
<feature type="transmembrane region" description="Helical" evidence="8">
    <location>
        <begin position="30"/>
        <end position="48"/>
    </location>
</feature>
<dbReference type="Pfam" id="PF05693">
    <property type="entry name" value="Glycogen_syn"/>
    <property type="match status" value="1"/>
</dbReference>
<evidence type="ECO:0000313" key="10">
    <source>
        <dbReference type="WBParaSite" id="Hba_13558"/>
    </source>
</evidence>
<organism evidence="9 10">
    <name type="scientific">Heterorhabditis bacteriophora</name>
    <name type="common">Entomopathogenic nematode worm</name>
    <dbReference type="NCBI Taxonomy" id="37862"/>
    <lineage>
        <taxon>Eukaryota</taxon>
        <taxon>Metazoa</taxon>
        <taxon>Ecdysozoa</taxon>
        <taxon>Nematoda</taxon>
        <taxon>Chromadorea</taxon>
        <taxon>Rhabditida</taxon>
        <taxon>Rhabditina</taxon>
        <taxon>Rhabditomorpha</taxon>
        <taxon>Strongyloidea</taxon>
        <taxon>Heterorhabditidae</taxon>
        <taxon>Heterorhabditis</taxon>
    </lineage>
</organism>
<proteinExistence type="inferred from homology"/>
<dbReference type="PANTHER" id="PTHR10176:SF3">
    <property type="entry name" value="GLYCOGEN [STARCH] SYNTHASE"/>
    <property type="match status" value="1"/>
</dbReference>
<sequence>MSGSTSPSGVARKFSSTKITKQLSVSFHLIYIKILLYLCIYFYLIIYLPQDLRSYDIMDMVVNKVGGIYTVLRTKAPVSTEELGDQYCMMGPLNEDRVKLEVEVLEPDHTAVKYALEQSRECGFKVFVDNLFSN</sequence>
<dbReference type="AlphaFoldDB" id="A0A1I7X7U6"/>
<keyword evidence="8" id="KW-0812">Transmembrane</keyword>
<keyword evidence="3 7" id="KW-0328">Glycosyltransferase</keyword>
<dbReference type="EC" id="2.4.1.11" evidence="7"/>
<dbReference type="Proteomes" id="UP000095283">
    <property type="component" value="Unplaced"/>
</dbReference>
<evidence type="ECO:0000256" key="5">
    <source>
        <dbReference type="ARBA" id="ARBA00023056"/>
    </source>
</evidence>
<dbReference type="WBParaSite" id="Hba_13558">
    <property type="protein sequence ID" value="Hba_13558"/>
    <property type="gene ID" value="Hba_13558"/>
</dbReference>